<reference evidence="2 3" key="1">
    <citation type="submission" date="2024-08" db="EMBL/GenBank/DDBJ databases">
        <title>Gnathostoma spinigerum genome.</title>
        <authorList>
            <person name="Gonzalez-Bertolin B."/>
            <person name="Monzon S."/>
            <person name="Zaballos A."/>
            <person name="Jimenez P."/>
            <person name="Dekumyoy P."/>
            <person name="Varona S."/>
            <person name="Cuesta I."/>
            <person name="Sumanam S."/>
            <person name="Adisakwattana P."/>
            <person name="Gasser R.B."/>
            <person name="Hernandez-Gonzalez A."/>
            <person name="Young N.D."/>
            <person name="Perteguer M.J."/>
        </authorList>
    </citation>
    <scope>NUCLEOTIDE SEQUENCE [LARGE SCALE GENOMIC DNA]</scope>
    <source>
        <strain evidence="2">AL3</strain>
        <tissue evidence="2">Liver</tissue>
    </source>
</reference>
<protein>
    <submittedName>
        <fullName evidence="2">Uncharacterized protein</fullName>
    </submittedName>
</protein>
<dbReference type="Proteomes" id="UP001608902">
    <property type="component" value="Unassembled WGS sequence"/>
</dbReference>
<evidence type="ECO:0000313" key="3">
    <source>
        <dbReference type="Proteomes" id="UP001608902"/>
    </source>
</evidence>
<gene>
    <name evidence="2" type="ORF">AB6A40_009689</name>
</gene>
<keyword evidence="3" id="KW-1185">Reference proteome</keyword>
<proteinExistence type="predicted"/>
<sequence>MSPSTKRQRLAHLSPSPVTKDNETQQFTNDVVGTESEINDTSHQSCPSPIDGADDKTDGAPGRKVPPLRISLTHTSSEEGNSAICGIEENLSASTSVGICKRNSKNTKNNGKIGAKGSDDGLKGHDEGSQRMTRSKFRQYGQQLRGQGYETNKLRKGELKRSATSASIVNLSTTFTPNAQMDELSTHSAEQAVEKPGEDLTELSDEDKKTGTVVEEDNSTAMNLMQRNTYEGFRGLRAMIVNRWSIAAEQPPAVPAELTPNYPNYMIVKGNFTVGQKDPCPQPSIDSRLHGLPASLQKLFTEQTERRHEMEVAHKVCQFLSLFVLKLNRK</sequence>
<evidence type="ECO:0000256" key="1">
    <source>
        <dbReference type="SAM" id="MobiDB-lite"/>
    </source>
</evidence>
<dbReference type="EMBL" id="JBGFUD010010677">
    <property type="protein sequence ID" value="MFH4982980.1"/>
    <property type="molecule type" value="Genomic_DNA"/>
</dbReference>
<comment type="caution">
    <text evidence="2">The sequence shown here is derived from an EMBL/GenBank/DDBJ whole genome shotgun (WGS) entry which is preliminary data.</text>
</comment>
<accession>A0ABD6F201</accession>
<name>A0ABD6F201_9BILA</name>
<feature type="compositionally biased region" description="Basic and acidic residues" evidence="1">
    <location>
        <begin position="117"/>
        <end position="129"/>
    </location>
</feature>
<feature type="compositionally biased region" description="Basic residues" evidence="1">
    <location>
        <begin position="1"/>
        <end position="10"/>
    </location>
</feature>
<evidence type="ECO:0000313" key="2">
    <source>
        <dbReference type="EMBL" id="MFH4982980.1"/>
    </source>
</evidence>
<feature type="region of interest" description="Disordered" evidence="1">
    <location>
        <begin position="104"/>
        <end position="135"/>
    </location>
</feature>
<feature type="region of interest" description="Disordered" evidence="1">
    <location>
        <begin position="1"/>
        <end position="67"/>
    </location>
</feature>
<dbReference type="AlphaFoldDB" id="A0ABD6F201"/>
<organism evidence="2 3">
    <name type="scientific">Gnathostoma spinigerum</name>
    <dbReference type="NCBI Taxonomy" id="75299"/>
    <lineage>
        <taxon>Eukaryota</taxon>
        <taxon>Metazoa</taxon>
        <taxon>Ecdysozoa</taxon>
        <taxon>Nematoda</taxon>
        <taxon>Chromadorea</taxon>
        <taxon>Rhabditida</taxon>
        <taxon>Spirurina</taxon>
        <taxon>Gnathostomatomorpha</taxon>
        <taxon>Gnathostomatoidea</taxon>
        <taxon>Gnathostomatidae</taxon>
        <taxon>Gnathostoma</taxon>
    </lineage>
</organism>
<feature type="compositionally biased region" description="Polar residues" evidence="1">
    <location>
        <begin position="16"/>
        <end position="31"/>
    </location>
</feature>